<evidence type="ECO:0000256" key="5">
    <source>
        <dbReference type="ARBA" id="ARBA00022989"/>
    </source>
</evidence>
<evidence type="ECO:0000256" key="6">
    <source>
        <dbReference type="ARBA" id="ARBA00023136"/>
    </source>
</evidence>
<evidence type="ECO:0000256" key="1">
    <source>
        <dbReference type="ARBA" id="ARBA00004651"/>
    </source>
</evidence>
<gene>
    <name evidence="9" type="ORF">METZ01_LOCUS245696</name>
</gene>
<feature type="transmembrane region" description="Helical" evidence="7">
    <location>
        <begin position="63"/>
        <end position="81"/>
    </location>
</feature>
<accession>A0A382I0I2</accession>
<evidence type="ECO:0000256" key="4">
    <source>
        <dbReference type="ARBA" id="ARBA00022692"/>
    </source>
</evidence>
<dbReference type="Pfam" id="PF00510">
    <property type="entry name" value="COX3"/>
    <property type="match status" value="1"/>
</dbReference>
<feature type="transmembrane region" description="Helical" evidence="7">
    <location>
        <begin position="93"/>
        <end position="112"/>
    </location>
</feature>
<dbReference type="EMBL" id="UINC01064305">
    <property type="protein sequence ID" value="SVB92842.1"/>
    <property type="molecule type" value="Genomic_DNA"/>
</dbReference>
<keyword evidence="3" id="KW-1003">Cell membrane</keyword>
<dbReference type="InterPro" id="IPR000298">
    <property type="entry name" value="Cyt_c_oxidase-like_su3"/>
</dbReference>
<feature type="transmembrane region" description="Helical" evidence="7">
    <location>
        <begin position="20"/>
        <end position="43"/>
    </location>
</feature>
<sequence length="142" mass="16103">MEIPHNSTARPDTGLYNGKVGIWLFLASEIMLFGAVFSAYVLLRVGADPGIWSMGLMNKWVGAFNTLILIASSATIVLAWVSLKLRDWDAFRFWKILTVVFAATFLIVKWSYEWPAKFTHYDITFKSDEKAVEIFSNPNFLG</sequence>
<keyword evidence="4 7" id="KW-0812">Transmembrane</keyword>
<dbReference type="PANTHER" id="PTHR11403:SF2">
    <property type="entry name" value="CYTOCHROME BO(3) UBIQUINOL OXIDASE SUBUNIT 3"/>
    <property type="match status" value="1"/>
</dbReference>
<evidence type="ECO:0000256" key="7">
    <source>
        <dbReference type="SAM" id="Phobius"/>
    </source>
</evidence>
<keyword evidence="6 7" id="KW-0472">Membrane</keyword>
<evidence type="ECO:0000256" key="2">
    <source>
        <dbReference type="ARBA" id="ARBA00010581"/>
    </source>
</evidence>
<feature type="non-terminal residue" evidence="9">
    <location>
        <position position="142"/>
    </location>
</feature>
<dbReference type="GO" id="GO:0019646">
    <property type="term" value="P:aerobic electron transport chain"/>
    <property type="evidence" value="ECO:0007669"/>
    <property type="project" value="InterPro"/>
</dbReference>
<dbReference type="PANTHER" id="PTHR11403">
    <property type="entry name" value="CYTOCHROME C OXIDASE SUBUNIT III"/>
    <property type="match status" value="1"/>
</dbReference>
<evidence type="ECO:0000313" key="9">
    <source>
        <dbReference type="EMBL" id="SVB92842.1"/>
    </source>
</evidence>
<dbReference type="InterPro" id="IPR024791">
    <property type="entry name" value="Cyt_c/ubiquinol_Oxase_su3"/>
</dbReference>
<protein>
    <recommendedName>
        <fullName evidence="8">Heme-copper oxidase subunit III family profile domain-containing protein</fullName>
    </recommendedName>
</protein>
<keyword evidence="5 7" id="KW-1133">Transmembrane helix</keyword>
<dbReference type="InterPro" id="IPR013833">
    <property type="entry name" value="Cyt_c_oxidase_su3_a-hlx"/>
</dbReference>
<evidence type="ECO:0000256" key="3">
    <source>
        <dbReference type="ARBA" id="ARBA00022475"/>
    </source>
</evidence>
<comment type="similarity">
    <text evidence="2">Belongs to the cytochrome c oxidase subunit 3 family.</text>
</comment>
<evidence type="ECO:0000259" key="8">
    <source>
        <dbReference type="Pfam" id="PF00510"/>
    </source>
</evidence>
<dbReference type="AlphaFoldDB" id="A0A382I0I2"/>
<dbReference type="GO" id="GO:0005886">
    <property type="term" value="C:plasma membrane"/>
    <property type="evidence" value="ECO:0007669"/>
    <property type="project" value="UniProtKB-SubCell"/>
</dbReference>
<dbReference type="Gene3D" id="1.20.120.80">
    <property type="entry name" value="Cytochrome c oxidase, subunit III, four-helix bundle"/>
    <property type="match status" value="1"/>
</dbReference>
<organism evidence="9">
    <name type="scientific">marine metagenome</name>
    <dbReference type="NCBI Taxonomy" id="408172"/>
    <lineage>
        <taxon>unclassified sequences</taxon>
        <taxon>metagenomes</taxon>
        <taxon>ecological metagenomes</taxon>
    </lineage>
</organism>
<dbReference type="SUPFAM" id="SSF81452">
    <property type="entry name" value="Cytochrome c oxidase subunit III-like"/>
    <property type="match status" value="1"/>
</dbReference>
<comment type="subcellular location">
    <subcellularLocation>
        <location evidence="1">Cell membrane</location>
        <topology evidence="1">Multi-pass membrane protein</topology>
    </subcellularLocation>
</comment>
<reference evidence="9" key="1">
    <citation type="submission" date="2018-05" db="EMBL/GenBank/DDBJ databases">
        <authorList>
            <person name="Lanie J.A."/>
            <person name="Ng W.-L."/>
            <person name="Kazmierczak K.M."/>
            <person name="Andrzejewski T.M."/>
            <person name="Davidsen T.M."/>
            <person name="Wayne K.J."/>
            <person name="Tettelin H."/>
            <person name="Glass J.I."/>
            <person name="Rusch D."/>
            <person name="Podicherti R."/>
            <person name="Tsui H.-C.T."/>
            <person name="Winkler M.E."/>
        </authorList>
    </citation>
    <scope>NUCLEOTIDE SEQUENCE</scope>
</reference>
<proteinExistence type="inferred from homology"/>
<dbReference type="InterPro" id="IPR035973">
    <property type="entry name" value="Cyt_c_oxidase_su3-like_sf"/>
</dbReference>
<name>A0A382I0I2_9ZZZZ</name>
<feature type="domain" description="Heme-copper oxidase subunit III family profile" evidence="8">
    <location>
        <begin position="19"/>
        <end position="126"/>
    </location>
</feature>
<dbReference type="GO" id="GO:0004129">
    <property type="term" value="F:cytochrome-c oxidase activity"/>
    <property type="evidence" value="ECO:0007669"/>
    <property type="project" value="InterPro"/>
</dbReference>